<comment type="caution">
    <text evidence="4">The sequence shown here is derived from an EMBL/GenBank/DDBJ whole genome shotgun (WGS) entry which is preliminary data.</text>
</comment>
<evidence type="ECO:0000256" key="1">
    <source>
        <dbReference type="ARBA" id="ARBA00006432"/>
    </source>
</evidence>
<evidence type="ECO:0000259" key="3">
    <source>
        <dbReference type="Pfam" id="PF13193"/>
    </source>
</evidence>
<dbReference type="Gene3D" id="3.30.300.30">
    <property type="match status" value="1"/>
</dbReference>
<dbReference type="AlphaFoldDB" id="A0A9X0BRU9"/>
<dbReference type="EMBL" id="JAPWDO010000003">
    <property type="protein sequence ID" value="KAJ5480439.1"/>
    <property type="molecule type" value="Genomic_DNA"/>
</dbReference>
<dbReference type="SUPFAM" id="SSF56801">
    <property type="entry name" value="Acetyl-CoA synthetase-like"/>
    <property type="match status" value="1"/>
</dbReference>
<accession>A0A9X0BRU9</accession>
<reference evidence="4" key="1">
    <citation type="submission" date="2022-12" db="EMBL/GenBank/DDBJ databases">
        <authorList>
            <person name="Petersen C."/>
        </authorList>
    </citation>
    <scope>NUCLEOTIDE SEQUENCE</scope>
    <source>
        <strain evidence="4">IBT 17660</strain>
    </source>
</reference>
<dbReference type="Pfam" id="PF00501">
    <property type="entry name" value="AMP-binding"/>
    <property type="match status" value="1"/>
</dbReference>
<dbReference type="InterPro" id="IPR045851">
    <property type="entry name" value="AMP-bd_C_sf"/>
</dbReference>
<dbReference type="Gene3D" id="3.40.50.12780">
    <property type="entry name" value="N-terminal domain of ligase-like"/>
    <property type="match status" value="1"/>
</dbReference>
<evidence type="ECO:0000313" key="5">
    <source>
        <dbReference type="Proteomes" id="UP001147760"/>
    </source>
</evidence>
<feature type="domain" description="AMP-binding enzyme C-terminal" evidence="3">
    <location>
        <begin position="436"/>
        <end position="516"/>
    </location>
</feature>
<dbReference type="PROSITE" id="PS00455">
    <property type="entry name" value="AMP_BINDING"/>
    <property type="match status" value="1"/>
</dbReference>
<dbReference type="InterPro" id="IPR000873">
    <property type="entry name" value="AMP-dep_synth/lig_dom"/>
</dbReference>
<dbReference type="Pfam" id="PF13193">
    <property type="entry name" value="AMP-binding_C"/>
    <property type="match status" value="1"/>
</dbReference>
<proteinExistence type="inferred from homology"/>
<evidence type="ECO:0000259" key="2">
    <source>
        <dbReference type="Pfam" id="PF00501"/>
    </source>
</evidence>
<evidence type="ECO:0000313" key="4">
    <source>
        <dbReference type="EMBL" id="KAJ5480439.1"/>
    </source>
</evidence>
<dbReference type="InterPro" id="IPR042099">
    <property type="entry name" value="ANL_N_sf"/>
</dbReference>
<evidence type="ECO:0008006" key="6">
    <source>
        <dbReference type="Google" id="ProtNLM"/>
    </source>
</evidence>
<dbReference type="PANTHER" id="PTHR43201">
    <property type="entry name" value="ACYL-COA SYNTHETASE"/>
    <property type="match status" value="1"/>
</dbReference>
<comment type="similarity">
    <text evidence="1">Belongs to the ATP-dependent AMP-binding enzyme family.</text>
</comment>
<name>A0A9X0BRU9_9EURO</name>
<gene>
    <name evidence="4" type="ORF">N7530_005948</name>
</gene>
<dbReference type="Proteomes" id="UP001147760">
    <property type="component" value="Unassembled WGS sequence"/>
</dbReference>
<organism evidence="4 5">
    <name type="scientific">Penicillium desertorum</name>
    <dbReference type="NCBI Taxonomy" id="1303715"/>
    <lineage>
        <taxon>Eukaryota</taxon>
        <taxon>Fungi</taxon>
        <taxon>Dikarya</taxon>
        <taxon>Ascomycota</taxon>
        <taxon>Pezizomycotina</taxon>
        <taxon>Eurotiomycetes</taxon>
        <taxon>Eurotiomycetidae</taxon>
        <taxon>Eurotiales</taxon>
        <taxon>Aspergillaceae</taxon>
        <taxon>Penicillium</taxon>
    </lineage>
</organism>
<reference evidence="4" key="2">
    <citation type="journal article" date="2023" name="IMA Fungus">
        <title>Comparative genomic study of the Penicillium genus elucidates a diverse pangenome and 15 lateral gene transfer events.</title>
        <authorList>
            <person name="Petersen C."/>
            <person name="Sorensen T."/>
            <person name="Nielsen M.R."/>
            <person name="Sondergaard T.E."/>
            <person name="Sorensen J.L."/>
            <person name="Fitzpatrick D.A."/>
            <person name="Frisvad J.C."/>
            <person name="Nielsen K.L."/>
        </authorList>
    </citation>
    <scope>NUCLEOTIDE SEQUENCE</scope>
    <source>
        <strain evidence="4">IBT 17660</strain>
    </source>
</reference>
<keyword evidence="5" id="KW-1185">Reference proteome</keyword>
<dbReference type="OrthoDB" id="6614653at2759"/>
<protein>
    <recommendedName>
        <fullName evidence="6">AMP-dependent synthetase/ligase domain-containing protein</fullName>
    </recommendedName>
</protein>
<feature type="domain" description="AMP-dependent synthetase/ligase" evidence="2">
    <location>
        <begin position="30"/>
        <end position="384"/>
    </location>
</feature>
<dbReference type="GO" id="GO:0006631">
    <property type="term" value="P:fatty acid metabolic process"/>
    <property type="evidence" value="ECO:0007669"/>
    <property type="project" value="TreeGrafter"/>
</dbReference>
<dbReference type="GO" id="GO:0031956">
    <property type="term" value="F:medium-chain fatty acid-CoA ligase activity"/>
    <property type="evidence" value="ECO:0007669"/>
    <property type="project" value="TreeGrafter"/>
</dbReference>
<dbReference type="InterPro" id="IPR020845">
    <property type="entry name" value="AMP-binding_CS"/>
</dbReference>
<sequence>MGDRTLFIPPHVGENVLPNLPFFHRLLRYAQRNPSPIVVRDLVAGVEKTYHHLVSDVLAFREVLERSLSHEARRDLNADNEVYIGLLAPGGYEYTVGFIAILAIGAAVVPMAAALPAEEASYFLLKARCVGLVASTTSEKTAQSVVHYMGESKGVHIPCISPIASHFRPTLLPSDEMAISSGPVPDMNAAALVIFTSGTTGPPKGAVQRRSYISGNGEADAAYYRITDKDTVLHVLPPAHVLSSAVAASIQRGRGSAGARGGLTFFSGVPTIYMRMMRYYEENIAHQAPEIRDQYIAGARQIRAMLCGTSALPGPVQEFWHNIRNKPILTRYGATEFGAVIKTELDSDGTPQNSVGCVAEAVSLKLTEEGQILVKCPYMFSKYLFDEKATADAHDAEGYFKTGDIARREGKYYFILGRASIDIIKSGGYKISALDIEREILGLDYVSEVMVVGVEDEEFGQRVAATVSLKQDQNTTRKSVTIAELREDLRSKMAGYKMPTVLRVVQGELPKSGTGKVQKKILGPQFFPSNYRQLLEVQVWSRENKAKL</sequence>
<dbReference type="InterPro" id="IPR025110">
    <property type="entry name" value="AMP-bd_C"/>
</dbReference>
<dbReference type="PANTHER" id="PTHR43201:SF8">
    <property type="entry name" value="ACYL-COA SYNTHETASE FAMILY MEMBER 3"/>
    <property type="match status" value="1"/>
</dbReference>